<accession>A0A4U0WXX5</accession>
<evidence type="ECO:0000256" key="1">
    <source>
        <dbReference type="SAM" id="MobiDB-lite"/>
    </source>
</evidence>
<reference evidence="2 3" key="1">
    <citation type="submission" date="2017-03" db="EMBL/GenBank/DDBJ databases">
        <title>Genomes of endolithic fungi from Antarctica.</title>
        <authorList>
            <person name="Coleine C."/>
            <person name="Masonjones S."/>
            <person name="Stajich J.E."/>
        </authorList>
    </citation>
    <scope>NUCLEOTIDE SEQUENCE [LARGE SCALE GENOMIC DNA]</scope>
    <source>
        <strain evidence="2 3">CCFEE 5187</strain>
    </source>
</reference>
<protein>
    <submittedName>
        <fullName evidence="2">Uncharacterized protein</fullName>
    </submittedName>
</protein>
<evidence type="ECO:0000313" key="2">
    <source>
        <dbReference type="EMBL" id="TKA68642.1"/>
    </source>
</evidence>
<keyword evidence="3" id="KW-1185">Reference proteome</keyword>
<feature type="region of interest" description="Disordered" evidence="1">
    <location>
        <begin position="1"/>
        <end position="20"/>
    </location>
</feature>
<dbReference type="AlphaFoldDB" id="A0A4U0WXX5"/>
<organism evidence="2 3">
    <name type="scientific">Cryomyces minteri</name>
    <dbReference type="NCBI Taxonomy" id="331657"/>
    <lineage>
        <taxon>Eukaryota</taxon>
        <taxon>Fungi</taxon>
        <taxon>Dikarya</taxon>
        <taxon>Ascomycota</taxon>
        <taxon>Pezizomycotina</taxon>
        <taxon>Dothideomycetes</taxon>
        <taxon>Dothideomycetes incertae sedis</taxon>
        <taxon>Cryomyces</taxon>
    </lineage>
</organism>
<dbReference type="EMBL" id="NAJN01000800">
    <property type="protein sequence ID" value="TKA68642.1"/>
    <property type="molecule type" value="Genomic_DNA"/>
</dbReference>
<name>A0A4U0WXX5_9PEZI</name>
<dbReference type="Proteomes" id="UP000308768">
    <property type="component" value="Unassembled WGS sequence"/>
</dbReference>
<sequence>MSIWPERQVAVARRSDRTEAREVFGAEEHRARTQWLRTTGVGHERELERWRLDEQASQAATDKKAVGSESAQAREGWERDRTARPPQGKPKEQTEPQLSEATKVWSEESHRKNLGLIDEWLEAARETWKLQAEAKQTLESVNIVSDSTSGDANWRLNRLPMRGSSLPSFEQLHRSQRRRTRIEAWQRLKDDDIALGQIYRILIGDEDTSQRRRENELRVQCEGGLAPEEMKRILWRRVEVKVVEKGERLAKAKRQA</sequence>
<feature type="region of interest" description="Disordered" evidence="1">
    <location>
        <begin position="54"/>
        <end position="106"/>
    </location>
</feature>
<feature type="compositionally biased region" description="Basic and acidic residues" evidence="1">
    <location>
        <begin position="75"/>
        <end position="94"/>
    </location>
</feature>
<evidence type="ECO:0000313" key="3">
    <source>
        <dbReference type="Proteomes" id="UP000308768"/>
    </source>
</evidence>
<proteinExistence type="predicted"/>
<gene>
    <name evidence="2" type="ORF">B0A49_05313</name>
</gene>
<comment type="caution">
    <text evidence="2">The sequence shown here is derived from an EMBL/GenBank/DDBJ whole genome shotgun (WGS) entry which is preliminary data.</text>
</comment>